<accession>A0A401SSP1</accession>
<evidence type="ECO:0008006" key="5">
    <source>
        <dbReference type="Google" id="ProtNLM"/>
    </source>
</evidence>
<dbReference type="SUPFAM" id="SSF57997">
    <property type="entry name" value="Tropomyosin"/>
    <property type="match status" value="1"/>
</dbReference>
<protein>
    <recommendedName>
        <fullName evidence="5">Vimentin-type intermediate filament-associated coiled-coil protein</fullName>
    </recommendedName>
</protein>
<feature type="region of interest" description="Disordered" evidence="2">
    <location>
        <begin position="162"/>
        <end position="187"/>
    </location>
</feature>
<reference evidence="3 4" key="1">
    <citation type="journal article" date="2018" name="Nat. Ecol. Evol.">
        <title>Shark genomes provide insights into elasmobranch evolution and the origin of vertebrates.</title>
        <authorList>
            <person name="Hara Y"/>
            <person name="Yamaguchi K"/>
            <person name="Onimaru K"/>
            <person name="Kadota M"/>
            <person name="Koyanagi M"/>
            <person name="Keeley SD"/>
            <person name="Tatsumi K"/>
            <person name="Tanaka K"/>
            <person name="Motone F"/>
            <person name="Kageyama Y"/>
            <person name="Nozu R"/>
            <person name="Adachi N"/>
            <person name="Nishimura O"/>
            <person name="Nakagawa R"/>
            <person name="Tanegashima C"/>
            <person name="Kiyatake I"/>
            <person name="Matsumoto R"/>
            <person name="Murakumo K"/>
            <person name="Nishida K"/>
            <person name="Terakita A"/>
            <person name="Kuratani S"/>
            <person name="Sato K"/>
            <person name="Hyodo S Kuraku.S."/>
        </authorList>
    </citation>
    <scope>NUCLEOTIDE SEQUENCE [LARGE SCALE GENOMIC DNA]</scope>
</reference>
<dbReference type="Proteomes" id="UP000287033">
    <property type="component" value="Unassembled WGS sequence"/>
</dbReference>
<comment type="caution">
    <text evidence="3">The sequence shown here is derived from an EMBL/GenBank/DDBJ whole genome shotgun (WGS) entry which is preliminary data.</text>
</comment>
<feature type="coiled-coil region" evidence="1">
    <location>
        <begin position="9"/>
        <end position="100"/>
    </location>
</feature>
<keyword evidence="1" id="KW-0175">Coiled coil</keyword>
<proteinExistence type="predicted"/>
<dbReference type="AlphaFoldDB" id="A0A401SSP1"/>
<keyword evidence="4" id="KW-1185">Reference proteome</keyword>
<dbReference type="OrthoDB" id="6413631at2759"/>
<dbReference type="STRING" id="137246.A0A401SSP1"/>
<organism evidence="3 4">
    <name type="scientific">Chiloscyllium punctatum</name>
    <name type="common">Brownbanded bambooshark</name>
    <name type="synonym">Hemiscyllium punctatum</name>
    <dbReference type="NCBI Taxonomy" id="137246"/>
    <lineage>
        <taxon>Eukaryota</taxon>
        <taxon>Metazoa</taxon>
        <taxon>Chordata</taxon>
        <taxon>Craniata</taxon>
        <taxon>Vertebrata</taxon>
        <taxon>Chondrichthyes</taxon>
        <taxon>Elasmobranchii</taxon>
        <taxon>Galeomorphii</taxon>
        <taxon>Galeoidea</taxon>
        <taxon>Orectolobiformes</taxon>
        <taxon>Hemiscylliidae</taxon>
        <taxon>Chiloscyllium</taxon>
    </lineage>
</organism>
<sequence>MSVLSPVQIKEANAHLAAVHRRVTELERRLEAAERTVREQAERLMSKDRELQAAIRELTLRKDREMVNVQEKLQDCEGTVQRLQTVMKEKDNVIAQLRHRSQLLDKITRSRPLLDNLLSYMAEAERSQSDHLPNLDTQPGFLDDHAHSLLSGINGLMNISPSDQHFSVSEDDMEEPGQDDAIFGTTV</sequence>
<feature type="compositionally biased region" description="Acidic residues" evidence="2">
    <location>
        <begin position="169"/>
        <end position="178"/>
    </location>
</feature>
<dbReference type="OMA" id="QDCEGTV"/>
<name>A0A401SSP1_CHIPU</name>
<evidence type="ECO:0000313" key="3">
    <source>
        <dbReference type="EMBL" id="GCC33410.1"/>
    </source>
</evidence>
<evidence type="ECO:0000313" key="4">
    <source>
        <dbReference type="Proteomes" id="UP000287033"/>
    </source>
</evidence>
<evidence type="ECO:0000256" key="2">
    <source>
        <dbReference type="SAM" id="MobiDB-lite"/>
    </source>
</evidence>
<evidence type="ECO:0000256" key="1">
    <source>
        <dbReference type="SAM" id="Coils"/>
    </source>
</evidence>
<gene>
    <name evidence="3" type="ORF">chiPu_0011879</name>
</gene>
<dbReference type="EMBL" id="BEZZ01000514">
    <property type="protein sequence ID" value="GCC33410.1"/>
    <property type="molecule type" value="Genomic_DNA"/>
</dbReference>